<feature type="domain" description="Lipoyl-binding" evidence="1">
    <location>
        <begin position="4"/>
        <end position="58"/>
    </location>
</feature>
<accession>A0A9W8DUE0</accession>
<evidence type="ECO:0000313" key="3">
    <source>
        <dbReference type="Proteomes" id="UP001150538"/>
    </source>
</evidence>
<proteinExistence type="predicted"/>
<dbReference type="Gene3D" id="2.40.50.100">
    <property type="match status" value="1"/>
</dbReference>
<reference evidence="2" key="1">
    <citation type="submission" date="2022-07" db="EMBL/GenBank/DDBJ databases">
        <title>Phylogenomic reconstructions and comparative analyses of Kickxellomycotina fungi.</title>
        <authorList>
            <person name="Reynolds N.K."/>
            <person name="Stajich J.E."/>
            <person name="Barry K."/>
            <person name="Grigoriev I.V."/>
            <person name="Crous P."/>
            <person name="Smith M.E."/>
        </authorList>
    </citation>
    <scope>NUCLEOTIDE SEQUENCE</scope>
    <source>
        <strain evidence="2">NBRC 100468</strain>
    </source>
</reference>
<evidence type="ECO:0000259" key="1">
    <source>
        <dbReference type="Pfam" id="PF00364"/>
    </source>
</evidence>
<dbReference type="EMBL" id="JANBPU010000032">
    <property type="protein sequence ID" value="KAJ1919109.1"/>
    <property type="molecule type" value="Genomic_DNA"/>
</dbReference>
<protein>
    <recommendedName>
        <fullName evidence="1">Lipoyl-binding domain-containing protein</fullName>
    </recommendedName>
</protein>
<name>A0A9W8DUE0_9FUNG</name>
<sequence>MYDFKISEGDPVEEDQIVGEGEVLKNELKLRSHKSGIVDKVFAKEGEWYEAGHPLFSLR</sequence>
<dbReference type="AlphaFoldDB" id="A0A9W8DUE0"/>
<gene>
    <name evidence="2" type="ORF">H4219_002158</name>
</gene>
<keyword evidence="3" id="KW-1185">Reference proteome</keyword>
<dbReference type="InterPro" id="IPR000089">
    <property type="entry name" value="Biotin_lipoyl"/>
</dbReference>
<dbReference type="SUPFAM" id="SSF51230">
    <property type="entry name" value="Single hybrid motif"/>
    <property type="match status" value="1"/>
</dbReference>
<comment type="caution">
    <text evidence="2">The sequence shown here is derived from an EMBL/GenBank/DDBJ whole genome shotgun (WGS) entry which is preliminary data.</text>
</comment>
<evidence type="ECO:0000313" key="2">
    <source>
        <dbReference type="EMBL" id="KAJ1919109.1"/>
    </source>
</evidence>
<dbReference type="Proteomes" id="UP001150538">
    <property type="component" value="Unassembled WGS sequence"/>
</dbReference>
<organism evidence="2 3">
    <name type="scientific">Mycoemilia scoparia</name>
    <dbReference type="NCBI Taxonomy" id="417184"/>
    <lineage>
        <taxon>Eukaryota</taxon>
        <taxon>Fungi</taxon>
        <taxon>Fungi incertae sedis</taxon>
        <taxon>Zoopagomycota</taxon>
        <taxon>Kickxellomycotina</taxon>
        <taxon>Kickxellomycetes</taxon>
        <taxon>Kickxellales</taxon>
        <taxon>Kickxellaceae</taxon>
        <taxon>Mycoemilia</taxon>
    </lineage>
</organism>
<dbReference type="Pfam" id="PF00364">
    <property type="entry name" value="Biotin_lipoyl"/>
    <property type="match status" value="1"/>
</dbReference>
<dbReference type="InterPro" id="IPR011053">
    <property type="entry name" value="Single_hybrid_motif"/>
</dbReference>